<feature type="transmembrane region" description="Helical" evidence="6">
    <location>
        <begin position="116"/>
        <end position="138"/>
    </location>
</feature>
<accession>A0A0L8BGI9</accession>
<evidence type="ECO:0000256" key="2">
    <source>
        <dbReference type="ARBA" id="ARBA00022475"/>
    </source>
</evidence>
<dbReference type="Pfam" id="PF01810">
    <property type="entry name" value="LysE"/>
    <property type="match status" value="1"/>
</dbReference>
<dbReference type="PANTHER" id="PTHR30086:SF19">
    <property type="entry name" value="THREONINE EFFLUX PROTEIN"/>
    <property type="match status" value="1"/>
</dbReference>
<dbReference type="AlphaFoldDB" id="A0A0L8BGI9"/>
<evidence type="ECO:0000313" key="8">
    <source>
        <dbReference type="Proteomes" id="UP000037425"/>
    </source>
</evidence>
<keyword evidence="4 6" id="KW-1133">Transmembrane helix</keyword>
<evidence type="ECO:0000256" key="3">
    <source>
        <dbReference type="ARBA" id="ARBA00022692"/>
    </source>
</evidence>
<dbReference type="PATRIC" id="fig|106592.7.peg.5095"/>
<dbReference type="RefSeq" id="WP_053252404.1">
    <property type="nucleotide sequence ID" value="NZ_LGAP01000033.1"/>
</dbReference>
<feature type="transmembrane region" description="Helical" evidence="6">
    <location>
        <begin position="71"/>
        <end position="95"/>
    </location>
</feature>
<dbReference type="GO" id="GO:0015171">
    <property type="term" value="F:amino acid transmembrane transporter activity"/>
    <property type="evidence" value="ECO:0007669"/>
    <property type="project" value="TreeGrafter"/>
</dbReference>
<gene>
    <name evidence="7" type="ORF">AC244_29685</name>
</gene>
<dbReference type="GO" id="GO:0005886">
    <property type="term" value="C:plasma membrane"/>
    <property type="evidence" value="ECO:0007669"/>
    <property type="project" value="UniProtKB-SubCell"/>
</dbReference>
<keyword evidence="2" id="KW-1003">Cell membrane</keyword>
<evidence type="ECO:0000256" key="4">
    <source>
        <dbReference type="ARBA" id="ARBA00022989"/>
    </source>
</evidence>
<evidence type="ECO:0000313" key="7">
    <source>
        <dbReference type="EMBL" id="KOF13684.1"/>
    </source>
</evidence>
<keyword evidence="3 6" id="KW-0812">Transmembrane</keyword>
<evidence type="ECO:0000256" key="5">
    <source>
        <dbReference type="ARBA" id="ARBA00023136"/>
    </source>
</evidence>
<sequence length="204" mass="21482">MHEVFQLLTIAGVFVLSVISPGPNFAIVTSTAMTVSRRTGVVAGLGLAAASLTWALLAVAGIGIILTQVPWIYTAVKLAGAAYLIWLGFKMVLGARKSVALSDSQGITGATAFRKAYLVSMTSPKSIAFYGSIFFVMVPAHAAPWFYVAVVLMAALVSCVWYCGLALLFSHGATRRIFARAKTGIETTMGVALMGMGGKLLLSR</sequence>
<proteinExistence type="predicted"/>
<organism evidence="7 8">
    <name type="scientific">Ensifer adhaerens</name>
    <name type="common">Sinorhizobium morelense</name>
    <dbReference type="NCBI Taxonomy" id="106592"/>
    <lineage>
        <taxon>Bacteria</taxon>
        <taxon>Pseudomonadati</taxon>
        <taxon>Pseudomonadota</taxon>
        <taxon>Alphaproteobacteria</taxon>
        <taxon>Hyphomicrobiales</taxon>
        <taxon>Rhizobiaceae</taxon>
        <taxon>Sinorhizobium/Ensifer group</taxon>
        <taxon>Ensifer</taxon>
    </lineage>
</organism>
<protein>
    <submittedName>
        <fullName evidence="7">Lysine transporter LysE</fullName>
    </submittedName>
</protein>
<reference evidence="8" key="1">
    <citation type="submission" date="2015-07" db="EMBL/GenBank/DDBJ databases">
        <title>Whole genome sequence of an Ensifer adhaerens strain isolated from a cave pool in the Wind Cave National Park.</title>
        <authorList>
            <person name="Eng W.W.H."/>
            <person name="Gan H.M."/>
            <person name="Barton H.A."/>
            <person name="Savka M.A."/>
        </authorList>
    </citation>
    <scope>NUCLEOTIDE SEQUENCE [LARGE SCALE GENOMIC DNA]</scope>
    <source>
        <strain evidence="8">SD006</strain>
    </source>
</reference>
<dbReference type="PANTHER" id="PTHR30086">
    <property type="entry name" value="ARGININE EXPORTER PROTEIN ARGO"/>
    <property type="match status" value="1"/>
</dbReference>
<comment type="subcellular location">
    <subcellularLocation>
        <location evidence="1">Cell membrane</location>
        <topology evidence="1">Multi-pass membrane protein</topology>
    </subcellularLocation>
</comment>
<dbReference type="EMBL" id="LGAP01000033">
    <property type="protein sequence ID" value="KOF13684.1"/>
    <property type="molecule type" value="Genomic_DNA"/>
</dbReference>
<feature type="transmembrane region" description="Helical" evidence="6">
    <location>
        <begin position="144"/>
        <end position="170"/>
    </location>
</feature>
<feature type="transmembrane region" description="Helical" evidence="6">
    <location>
        <begin position="6"/>
        <end position="28"/>
    </location>
</feature>
<evidence type="ECO:0000256" key="6">
    <source>
        <dbReference type="SAM" id="Phobius"/>
    </source>
</evidence>
<keyword evidence="5 6" id="KW-0472">Membrane</keyword>
<dbReference type="Proteomes" id="UP000037425">
    <property type="component" value="Unassembled WGS sequence"/>
</dbReference>
<evidence type="ECO:0000256" key="1">
    <source>
        <dbReference type="ARBA" id="ARBA00004651"/>
    </source>
</evidence>
<dbReference type="OrthoDB" id="9807053at2"/>
<name>A0A0L8BGI9_ENSAD</name>
<dbReference type="InterPro" id="IPR001123">
    <property type="entry name" value="LeuE-type"/>
</dbReference>
<feature type="transmembrane region" description="Helical" evidence="6">
    <location>
        <begin position="40"/>
        <end position="65"/>
    </location>
</feature>
<comment type="caution">
    <text evidence="7">The sequence shown here is derived from an EMBL/GenBank/DDBJ whole genome shotgun (WGS) entry which is preliminary data.</text>
</comment>